<sequence>MNSQIKEMSQRLTMLRESQGYSPEKIAKILEIPLTQYLQYETGESDFSFSFLYNAAQVLGVDVLDIISGESPKLSTCTVVRNGGGYEVDRRKAYNYKHLAFTFRNKKAEPFMVTVEPNDSIPERHAHEGQEFNYMVSGTMEFYIADMVYELGQGDSVYFDATVPHAMRAHGNEPAVFLAVVVK</sequence>
<dbReference type="GO" id="GO:0005829">
    <property type="term" value="C:cytosol"/>
    <property type="evidence" value="ECO:0007669"/>
    <property type="project" value="TreeGrafter"/>
</dbReference>
<dbReference type="Pfam" id="PF01381">
    <property type="entry name" value="HTH_3"/>
    <property type="match status" value="1"/>
</dbReference>
<accession>A0A974XHN8</accession>
<dbReference type="Gene3D" id="2.60.120.10">
    <property type="entry name" value="Jelly Rolls"/>
    <property type="match status" value="1"/>
</dbReference>
<dbReference type="PROSITE" id="PS50943">
    <property type="entry name" value="HTH_CROC1"/>
    <property type="match status" value="1"/>
</dbReference>
<name>A0A974XHN8_9FIRM</name>
<reference evidence="3" key="1">
    <citation type="submission" date="2021-03" db="EMBL/GenBank/DDBJ databases">
        <title>Alkalibacter marinus sp. nov., isolated from tidal flat sediment.</title>
        <authorList>
            <person name="Namirimu T."/>
            <person name="Yang J.-A."/>
            <person name="Yang S.-H."/>
            <person name="Kim Y.-J."/>
            <person name="Kwon K.K."/>
        </authorList>
    </citation>
    <scope>NUCLEOTIDE SEQUENCE</scope>
    <source>
        <strain evidence="3">ES005</strain>
    </source>
</reference>
<gene>
    <name evidence="3" type="ORF">J0B03_00210</name>
</gene>
<dbReference type="GO" id="GO:0003677">
    <property type="term" value="F:DNA binding"/>
    <property type="evidence" value="ECO:0007669"/>
    <property type="project" value="UniProtKB-KW"/>
</dbReference>
<dbReference type="InterPro" id="IPR013096">
    <property type="entry name" value="Cupin_2"/>
</dbReference>
<dbReference type="KEGG" id="alka:J0B03_00210"/>
<dbReference type="SUPFAM" id="SSF51182">
    <property type="entry name" value="RmlC-like cupins"/>
    <property type="match status" value="1"/>
</dbReference>
<dbReference type="InterPro" id="IPR050807">
    <property type="entry name" value="TransReg_Diox_bact_type"/>
</dbReference>
<protein>
    <submittedName>
        <fullName evidence="3">Helix-turn-helix transcriptional regulator</fullName>
    </submittedName>
</protein>
<evidence type="ECO:0000313" key="3">
    <source>
        <dbReference type="EMBL" id="QSX08553.1"/>
    </source>
</evidence>
<dbReference type="CDD" id="cd00093">
    <property type="entry name" value="HTH_XRE"/>
    <property type="match status" value="1"/>
</dbReference>
<dbReference type="InterPro" id="IPR010982">
    <property type="entry name" value="Lambda_DNA-bd_dom_sf"/>
</dbReference>
<dbReference type="Gene3D" id="1.10.260.40">
    <property type="entry name" value="lambda repressor-like DNA-binding domains"/>
    <property type="match status" value="1"/>
</dbReference>
<organism evidence="3 4">
    <name type="scientific">Alkalibacter rhizosphaerae</name>
    <dbReference type="NCBI Taxonomy" id="2815577"/>
    <lineage>
        <taxon>Bacteria</taxon>
        <taxon>Bacillati</taxon>
        <taxon>Bacillota</taxon>
        <taxon>Clostridia</taxon>
        <taxon>Eubacteriales</taxon>
        <taxon>Eubacteriaceae</taxon>
        <taxon>Alkalibacter</taxon>
    </lineage>
</organism>
<dbReference type="SUPFAM" id="SSF47413">
    <property type="entry name" value="lambda repressor-like DNA-binding domains"/>
    <property type="match status" value="1"/>
</dbReference>
<feature type="domain" description="HTH cro/C1-type" evidence="2">
    <location>
        <begin position="12"/>
        <end position="66"/>
    </location>
</feature>
<dbReference type="CDD" id="cd02209">
    <property type="entry name" value="cupin_XRE_C"/>
    <property type="match status" value="1"/>
</dbReference>
<proteinExistence type="predicted"/>
<dbReference type="InterPro" id="IPR011051">
    <property type="entry name" value="RmlC_Cupin_sf"/>
</dbReference>
<dbReference type="InterPro" id="IPR001387">
    <property type="entry name" value="Cro/C1-type_HTH"/>
</dbReference>
<dbReference type="Proteomes" id="UP000663499">
    <property type="component" value="Chromosome"/>
</dbReference>
<dbReference type="PANTHER" id="PTHR46797:SF19">
    <property type="entry name" value="BLL2473 PROTEIN"/>
    <property type="match status" value="1"/>
</dbReference>
<dbReference type="EMBL" id="CP071444">
    <property type="protein sequence ID" value="QSX08553.1"/>
    <property type="molecule type" value="Genomic_DNA"/>
</dbReference>
<dbReference type="AlphaFoldDB" id="A0A974XHN8"/>
<dbReference type="InterPro" id="IPR014710">
    <property type="entry name" value="RmlC-like_jellyroll"/>
</dbReference>
<dbReference type="SMART" id="SM00530">
    <property type="entry name" value="HTH_XRE"/>
    <property type="match status" value="1"/>
</dbReference>
<keyword evidence="1" id="KW-0238">DNA-binding</keyword>
<evidence type="ECO:0000259" key="2">
    <source>
        <dbReference type="PROSITE" id="PS50943"/>
    </source>
</evidence>
<dbReference type="PANTHER" id="PTHR46797">
    <property type="entry name" value="HTH-TYPE TRANSCRIPTIONAL REGULATOR"/>
    <property type="match status" value="1"/>
</dbReference>
<keyword evidence="4" id="KW-1185">Reference proteome</keyword>
<evidence type="ECO:0000313" key="4">
    <source>
        <dbReference type="Proteomes" id="UP000663499"/>
    </source>
</evidence>
<dbReference type="Pfam" id="PF07883">
    <property type="entry name" value="Cupin_2"/>
    <property type="match status" value="1"/>
</dbReference>
<evidence type="ECO:0000256" key="1">
    <source>
        <dbReference type="ARBA" id="ARBA00023125"/>
    </source>
</evidence>
<dbReference type="RefSeq" id="WP_207299894.1">
    <property type="nucleotide sequence ID" value="NZ_CP071444.1"/>
</dbReference>
<dbReference type="GO" id="GO:0003700">
    <property type="term" value="F:DNA-binding transcription factor activity"/>
    <property type="evidence" value="ECO:0007669"/>
    <property type="project" value="TreeGrafter"/>
</dbReference>